<feature type="compositionally biased region" description="Polar residues" evidence="1">
    <location>
        <begin position="144"/>
        <end position="165"/>
    </location>
</feature>
<reference evidence="2 3" key="1">
    <citation type="journal article" date="2014" name="BMC Genomics">
        <title>Genome and secretome analysis of the hemibiotrophic fungal pathogen, Moniliophthora roreri, which causes frosty pod rot disease of cacao: mechanisms of the biotrophic and necrotrophic phases.</title>
        <authorList>
            <person name="Meinhardt L.W."/>
            <person name="Costa G.G.L."/>
            <person name="Thomazella D.P.T."/>
            <person name="Teixeira P.J.P.L."/>
            <person name="Carazzolle M.F."/>
            <person name="Schuster S.C."/>
            <person name="Carlson J.E."/>
            <person name="Guiltinan M.J."/>
            <person name="Mieczkowski P."/>
            <person name="Farmer A."/>
            <person name="Ramaraj T."/>
            <person name="Crozier J."/>
            <person name="Davis R.E."/>
            <person name="Shao J."/>
            <person name="Melnick R.L."/>
            <person name="Pereira G.A.G."/>
            <person name="Bailey B.A."/>
        </authorList>
    </citation>
    <scope>NUCLEOTIDE SEQUENCE [LARGE SCALE GENOMIC DNA]</scope>
    <source>
        <strain evidence="2 3">MCA 2997</strain>
    </source>
</reference>
<dbReference type="Proteomes" id="UP000017559">
    <property type="component" value="Unassembled WGS sequence"/>
</dbReference>
<dbReference type="HOGENOM" id="CLU_1611210_0_0_1"/>
<feature type="region of interest" description="Disordered" evidence="1">
    <location>
        <begin position="137"/>
        <end position="165"/>
    </location>
</feature>
<evidence type="ECO:0000313" key="2">
    <source>
        <dbReference type="EMBL" id="ESK92549.1"/>
    </source>
</evidence>
<dbReference type="KEGG" id="mrr:Moror_4425"/>
<protein>
    <submittedName>
        <fullName evidence="2">Uncharacterized protein</fullName>
    </submittedName>
</protein>
<evidence type="ECO:0000256" key="1">
    <source>
        <dbReference type="SAM" id="MobiDB-lite"/>
    </source>
</evidence>
<sequence>MHHIWVFGEDTREKGRSLGRPKGFALRNSFQPCESNRVEAMSPLDGQLSCCLLAEEIFHDLPIDLQKFAGNFPIYTQNPIVARTKTSLVLPDDSMDVDGEEPRQVLTHAITEEYAKWSLHLKITDDFTNACSSREEGKCPTAIGGQSRSFSEQALRSADRWSNSS</sequence>
<gene>
    <name evidence="2" type="ORF">Moror_4425</name>
</gene>
<keyword evidence="3" id="KW-1185">Reference proteome</keyword>
<accession>V2YLG4</accession>
<dbReference type="EMBL" id="AWSO01000276">
    <property type="protein sequence ID" value="ESK92549.1"/>
    <property type="molecule type" value="Genomic_DNA"/>
</dbReference>
<name>V2YLG4_MONRO</name>
<dbReference type="OrthoDB" id="2017974at2759"/>
<proteinExistence type="predicted"/>
<comment type="caution">
    <text evidence="2">The sequence shown here is derived from an EMBL/GenBank/DDBJ whole genome shotgun (WGS) entry which is preliminary data.</text>
</comment>
<organism evidence="2 3">
    <name type="scientific">Moniliophthora roreri (strain MCA 2997)</name>
    <name type="common">Cocoa frosty pod rot fungus</name>
    <name type="synonym">Crinipellis roreri</name>
    <dbReference type="NCBI Taxonomy" id="1381753"/>
    <lineage>
        <taxon>Eukaryota</taxon>
        <taxon>Fungi</taxon>
        <taxon>Dikarya</taxon>
        <taxon>Basidiomycota</taxon>
        <taxon>Agaricomycotina</taxon>
        <taxon>Agaricomycetes</taxon>
        <taxon>Agaricomycetidae</taxon>
        <taxon>Agaricales</taxon>
        <taxon>Marasmiineae</taxon>
        <taxon>Marasmiaceae</taxon>
        <taxon>Moniliophthora</taxon>
    </lineage>
</organism>
<dbReference type="AlphaFoldDB" id="V2YLG4"/>
<evidence type="ECO:0000313" key="3">
    <source>
        <dbReference type="Proteomes" id="UP000017559"/>
    </source>
</evidence>